<keyword evidence="3 7" id="KW-0863">Zinc-finger</keyword>
<gene>
    <name evidence="7 9" type="primary">recR</name>
    <name evidence="9" type="ORF">INF28_12310</name>
</gene>
<dbReference type="Pfam" id="PF21175">
    <property type="entry name" value="RecR_C"/>
    <property type="match status" value="1"/>
</dbReference>
<dbReference type="CDD" id="cd01025">
    <property type="entry name" value="TOPRIM_recR"/>
    <property type="match status" value="1"/>
</dbReference>
<evidence type="ECO:0000313" key="10">
    <source>
        <dbReference type="Proteomes" id="UP000806542"/>
    </source>
</evidence>
<dbReference type="GO" id="GO:0008270">
    <property type="term" value="F:zinc ion binding"/>
    <property type="evidence" value="ECO:0007669"/>
    <property type="project" value="UniProtKB-KW"/>
</dbReference>
<comment type="caution">
    <text evidence="9">The sequence shown here is derived from an EMBL/GenBank/DDBJ whole genome shotgun (WGS) entry which is preliminary data.</text>
</comment>
<dbReference type="InterPro" id="IPR000093">
    <property type="entry name" value="DNA_Rcmb_RecR"/>
</dbReference>
<dbReference type="PANTHER" id="PTHR30446:SF0">
    <property type="entry name" value="RECOMBINATION PROTEIN RECR"/>
    <property type="match status" value="1"/>
</dbReference>
<dbReference type="Gene3D" id="1.10.8.420">
    <property type="entry name" value="RecR Domain 1"/>
    <property type="match status" value="1"/>
</dbReference>
<proteinExistence type="inferred from homology"/>
<dbReference type="Gene3D" id="3.30.60.80">
    <property type="match status" value="1"/>
</dbReference>
<dbReference type="Pfam" id="PF21176">
    <property type="entry name" value="RecR_HhH"/>
    <property type="match status" value="1"/>
</dbReference>
<keyword evidence="10" id="KW-1185">Reference proteome</keyword>
<dbReference type="HAMAP" id="MF_00017">
    <property type="entry name" value="RecR"/>
    <property type="match status" value="1"/>
</dbReference>
<sequence>MEYFAPPLQALIEEFAKLPGIGNKTAQRLAFYIINQPEEKAQKFANAILNAKKSLCYCKECQNLSDKDLCNICSNPARDHGIICVTESPKDVLQMEKTNEFKGVYHVLHGAISPMDHVGPDDIRIKELVSRVAEGGIREVIMATNPNLEGETTAMYISKLLKPFGVKVTRIAHGVPVGGELEFADEVTLSKALKWRVEL</sequence>
<dbReference type="InterPro" id="IPR015967">
    <property type="entry name" value="Rcmb_RecR_Znf"/>
</dbReference>
<evidence type="ECO:0000256" key="3">
    <source>
        <dbReference type="ARBA" id="ARBA00022771"/>
    </source>
</evidence>
<keyword evidence="6 7" id="KW-0234">DNA repair</keyword>
<dbReference type="PROSITE" id="PS01300">
    <property type="entry name" value="RECR"/>
    <property type="match status" value="1"/>
</dbReference>
<evidence type="ECO:0000256" key="5">
    <source>
        <dbReference type="ARBA" id="ARBA00023172"/>
    </source>
</evidence>
<dbReference type="GO" id="GO:0003677">
    <property type="term" value="F:DNA binding"/>
    <property type="evidence" value="ECO:0007669"/>
    <property type="project" value="UniProtKB-UniRule"/>
</dbReference>
<protein>
    <recommendedName>
        <fullName evidence="7">Recombination protein RecR</fullName>
    </recommendedName>
</protein>
<dbReference type="GO" id="GO:0006281">
    <property type="term" value="P:DNA repair"/>
    <property type="evidence" value="ECO:0007669"/>
    <property type="project" value="UniProtKB-UniRule"/>
</dbReference>
<evidence type="ECO:0000313" key="9">
    <source>
        <dbReference type="EMBL" id="MBE5041235.1"/>
    </source>
</evidence>
<dbReference type="Pfam" id="PF02132">
    <property type="entry name" value="RecR_ZnF"/>
    <property type="match status" value="1"/>
</dbReference>
<evidence type="ECO:0000256" key="1">
    <source>
        <dbReference type="ARBA" id="ARBA00022723"/>
    </source>
</evidence>
<evidence type="ECO:0000259" key="8">
    <source>
        <dbReference type="PROSITE" id="PS50880"/>
    </source>
</evidence>
<dbReference type="GO" id="GO:0006310">
    <property type="term" value="P:DNA recombination"/>
    <property type="evidence" value="ECO:0007669"/>
    <property type="project" value="UniProtKB-UniRule"/>
</dbReference>
<evidence type="ECO:0000256" key="4">
    <source>
        <dbReference type="ARBA" id="ARBA00022833"/>
    </source>
</evidence>
<dbReference type="InterPro" id="IPR023627">
    <property type="entry name" value="Rcmb_RecR"/>
</dbReference>
<accession>A0A9D5M2R4</accession>
<dbReference type="NCBIfam" id="TIGR00615">
    <property type="entry name" value="recR"/>
    <property type="match status" value="1"/>
</dbReference>
<dbReference type="EMBL" id="JADCKB010000044">
    <property type="protein sequence ID" value="MBE5041235.1"/>
    <property type="molecule type" value="Genomic_DNA"/>
</dbReference>
<comment type="function">
    <text evidence="7">May play a role in DNA repair. It seems to be involved in an RecBC-independent recombinational process of DNA repair. It may act with RecF and RecO.</text>
</comment>
<evidence type="ECO:0000256" key="7">
    <source>
        <dbReference type="HAMAP-Rule" id="MF_00017"/>
    </source>
</evidence>
<dbReference type="Proteomes" id="UP000806542">
    <property type="component" value="Unassembled WGS sequence"/>
</dbReference>
<dbReference type="InterPro" id="IPR006171">
    <property type="entry name" value="TOPRIM_dom"/>
</dbReference>
<name>A0A9D5M2R4_9FIRM</name>
<dbReference type="PANTHER" id="PTHR30446">
    <property type="entry name" value="RECOMBINATION PROTEIN RECR"/>
    <property type="match status" value="1"/>
</dbReference>
<keyword evidence="5 7" id="KW-0233">DNA recombination</keyword>
<dbReference type="AlphaFoldDB" id="A0A9D5M2R4"/>
<dbReference type="InterPro" id="IPR034137">
    <property type="entry name" value="TOPRIM_RecR"/>
</dbReference>
<dbReference type="RefSeq" id="WP_226393767.1">
    <property type="nucleotide sequence ID" value="NZ_JADCKB010000044.1"/>
</dbReference>
<keyword evidence="2 7" id="KW-0227">DNA damage</keyword>
<feature type="domain" description="Toprim" evidence="8">
    <location>
        <begin position="81"/>
        <end position="176"/>
    </location>
</feature>
<keyword evidence="4 7" id="KW-0862">Zinc</keyword>
<comment type="similarity">
    <text evidence="7">Belongs to the RecR family.</text>
</comment>
<dbReference type="Gene3D" id="6.10.250.240">
    <property type="match status" value="1"/>
</dbReference>
<keyword evidence="1 7" id="KW-0479">Metal-binding</keyword>
<organism evidence="9 10">
    <name type="scientific">Ructibacterium gallinarum</name>
    <dbReference type="NCBI Taxonomy" id="2779355"/>
    <lineage>
        <taxon>Bacteria</taxon>
        <taxon>Bacillati</taxon>
        <taxon>Bacillota</taxon>
        <taxon>Clostridia</taxon>
        <taxon>Eubacteriales</taxon>
        <taxon>Oscillospiraceae</taxon>
        <taxon>Ructibacterium</taxon>
    </lineage>
</organism>
<evidence type="ECO:0000256" key="2">
    <source>
        <dbReference type="ARBA" id="ARBA00022763"/>
    </source>
</evidence>
<dbReference type="SMART" id="SM00493">
    <property type="entry name" value="TOPRIM"/>
    <property type="match status" value="1"/>
</dbReference>
<dbReference type="PROSITE" id="PS50880">
    <property type="entry name" value="TOPRIM"/>
    <property type="match status" value="1"/>
</dbReference>
<dbReference type="Pfam" id="PF13662">
    <property type="entry name" value="Toprim_4"/>
    <property type="match status" value="1"/>
</dbReference>
<evidence type="ECO:0000256" key="6">
    <source>
        <dbReference type="ARBA" id="ARBA00023204"/>
    </source>
</evidence>
<feature type="zinc finger region" description="C4-type" evidence="7">
    <location>
        <begin position="58"/>
        <end position="73"/>
    </location>
</feature>
<reference evidence="9" key="1">
    <citation type="submission" date="2020-10" db="EMBL/GenBank/DDBJ databases">
        <title>ChiBAC.</title>
        <authorList>
            <person name="Zenner C."/>
            <person name="Hitch T.C.A."/>
            <person name="Clavel T."/>
        </authorList>
    </citation>
    <scope>NUCLEOTIDE SEQUENCE</scope>
    <source>
        <strain evidence="9">DSM 107454</strain>
    </source>
</reference>
<dbReference type="SUPFAM" id="SSF111304">
    <property type="entry name" value="Recombination protein RecR"/>
    <property type="match status" value="1"/>
</dbReference>
<dbReference type="Gene3D" id="3.40.1360.10">
    <property type="match status" value="1"/>
</dbReference>